<evidence type="ECO:0000313" key="2">
    <source>
        <dbReference type="Proteomes" id="UP000183988"/>
    </source>
</evidence>
<dbReference type="InterPro" id="IPR029069">
    <property type="entry name" value="HotDog_dom_sf"/>
</dbReference>
<dbReference type="STRING" id="930117.SAMN05216225_106412"/>
<dbReference type="OrthoDB" id="9799036at2"/>
<sequence>MKMTSYIENVEEWQSEFKFSIPIKIRFSETDMFGHMNNVSPFIYFEEARIEFLKSVGLFSMGNGDEGIPVVADLQCDYHKQVFFNEDLNLYVKANKVGNTSIDIHYLALNEKGEWCFTGRGRLVYIHPTTGKPAPLSEEMRTKLVNG</sequence>
<accession>A0A1M5MTS3</accession>
<name>A0A1M5MTS3_9BACI</name>
<dbReference type="GO" id="GO:0047617">
    <property type="term" value="F:fatty acyl-CoA hydrolase activity"/>
    <property type="evidence" value="ECO:0007669"/>
    <property type="project" value="TreeGrafter"/>
</dbReference>
<dbReference type="InterPro" id="IPR050563">
    <property type="entry name" value="4-hydroxybenzoyl-CoA_TE"/>
</dbReference>
<keyword evidence="1" id="KW-0378">Hydrolase</keyword>
<dbReference type="CDD" id="cd00586">
    <property type="entry name" value="4HBT"/>
    <property type="match status" value="1"/>
</dbReference>
<keyword evidence="2" id="KW-1185">Reference proteome</keyword>
<dbReference type="RefSeq" id="WP_072891916.1">
    <property type="nucleotide sequence ID" value="NZ_FQVW01000064.1"/>
</dbReference>
<dbReference type="EMBL" id="FQVW01000064">
    <property type="protein sequence ID" value="SHG80329.1"/>
    <property type="molecule type" value="Genomic_DNA"/>
</dbReference>
<protein>
    <submittedName>
        <fullName evidence="1">Acyl-CoA thioester hydrolase</fullName>
    </submittedName>
</protein>
<dbReference type="PANTHER" id="PTHR31793:SF24">
    <property type="entry name" value="LONG-CHAIN ACYL-COA THIOESTERASE FADM"/>
    <property type="match status" value="1"/>
</dbReference>
<dbReference type="Gene3D" id="3.10.129.10">
    <property type="entry name" value="Hotdog Thioesterase"/>
    <property type="match status" value="1"/>
</dbReference>
<dbReference type="Proteomes" id="UP000183988">
    <property type="component" value="Unassembled WGS sequence"/>
</dbReference>
<dbReference type="AlphaFoldDB" id="A0A1M5MTS3"/>
<reference evidence="1 2" key="1">
    <citation type="submission" date="2016-11" db="EMBL/GenBank/DDBJ databases">
        <authorList>
            <person name="Jaros S."/>
            <person name="Januszkiewicz K."/>
            <person name="Wedrychowicz H."/>
        </authorList>
    </citation>
    <scope>NUCLEOTIDE SEQUENCE [LARGE SCALE GENOMIC DNA]</scope>
    <source>
        <strain evidence="1 2">IBRC-M 10683</strain>
    </source>
</reference>
<evidence type="ECO:0000313" key="1">
    <source>
        <dbReference type="EMBL" id="SHG80329.1"/>
    </source>
</evidence>
<gene>
    <name evidence="1" type="ORF">SAMN05216225_106412</name>
</gene>
<proteinExistence type="predicted"/>
<dbReference type="SUPFAM" id="SSF54637">
    <property type="entry name" value="Thioesterase/thiol ester dehydrase-isomerase"/>
    <property type="match status" value="1"/>
</dbReference>
<dbReference type="PANTHER" id="PTHR31793">
    <property type="entry name" value="4-HYDROXYBENZOYL-COA THIOESTERASE FAMILY MEMBER"/>
    <property type="match status" value="1"/>
</dbReference>
<organism evidence="1 2">
    <name type="scientific">Ornithinibacillus halophilus</name>
    <dbReference type="NCBI Taxonomy" id="930117"/>
    <lineage>
        <taxon>Bacteria</taxon>
        <taxon>Bacillati</taxon>
        <taxon>Bacillota</taxon>
        <taxon>Bacilli</taxon>
        <taxon>Bacillales</taxon>
        <taxon>Bacillaceae</taxon>
        <taxon>Ornithinibacillus</taxon>
    </lineage>
</organism>
<dbReference type="Pfam" id="PF13279">
    <property type="entry name" value="4HBT_2"/>
    <property type="match status" value="1"/>
</dbReference>